<feature type="domain" description="DUF4139" evidence="3">
    <location>
        <begin position="226"/>
        <end position="535"/>
    </location>
</feature>
<dbReference type="NCBIfam" id="TIGR02231">
    <property type="entry name" value="mucoidy inhibitor MuiA family protein"/>
    <property type="match status" value="1"/>
</dbReference>
<keyword evidence="2" id="KW-0732">Signal</keyword>
<keyword evidence="6" id="KW-1185">Reference proteome</keyword>
<keyword evidence="1" id="KW-0175">Coiled coil</keyword>
<dbReference type="InterPro" id="IPR011935">
    <property type="entry name" value="CHP02231"/>
</dbReference>
<gene>
    <name evidence="5" type="ORF">SHM7688_01918</name>
</gene>
<dbReference type="PANTHER" id="PTHR31005">
    <property type="entry name" value="DUF4139 DOMAIN-CONTAINING PROTEIN"/>
    <property type="match status" value="1"/>
</dbReference>
<dbReference type="RefSeq" id="WP_058239672.1">
    <property type="nucleotide sequence ID" value="NZ_CYPW01000017.1"/>
</dbReference>
<dbReference type="OrthoDB" id="580912at2"/>
<evidence type="ECO:0000259" key="4">
    <source>
        <dbReference type="Pfam" id="PF13600"/>
    </source>
</evidence>
<evidence type="ECO:0000256" key="1">
    <source>
        <dbReference type="SAM" id="Coils"/>
    </source>
</evidence>
<evidence type="ECO:0000313" key="5">
    <source>
        <dbReference type="EMBL" id="CUH52472.1"/>
    </source>
</evidence>
<sequence>MKHLIFTTALISLSSPIWADTIAVTAPVTAATLYSQGATLTRHATFNAPAGTHELLITNLPDSVDPSSMRVSLEGATLGAITLRNARTLPNVVEDSPELTAAKAARDAARDALRTTEDAKADALLAAEAAKARLAYLASLKAPTDAAPSPETLLATLTLISEQTLATQKDIASIERDARRFEQEIEDRTEDLQKAQQVVAALTPSLGDNVMLAIAISTSEATTGTLTLNHLIEDATWEPTYDVQLTTGDTPMLALKRGAFIGQSSGEDWRDVAITLSTSRPDAQTEPQALWPTLRRIAPKQEPLAYATDSRALKSAAAMAEPVLMEEFAGTIDFGDGINASYSYATPVTLTSDTEALRIELGTLNLTPTLYAHANPLYDDTAFMVAETTNISEEIILPSEYSNFYLNGTFIGQQGMPLIAQGDTAEFSFGTINGLRLSDVVNTRVTGDTGVITTRNEQSETRTLTVENLTGRDWDLRMIGRVPYSEQEDLVVSYTADIPPEEENYQDQRGILMWRHALKAEKSFSVRLSHTLQWPSDMELH</sequence>
<dbReference type="Pfam" id="PF13598">
    <property type="entry name" value="DUF4139"/>
    <property type="match status" value="1"/>
</dbReference>
<name>A0A0P1EQJ0_9RHOB</name>
<feature type="signal peptide" evidence="2">
    <location>
        <begin position="1"/>
        <end position="19"/>
    </location>
</feature>
<accession>A0A0P1EQJ0</accession>
<dbReference type="EMBL" id="CYPW01000017">
    <property type="protein sequence ID" value="CUH52472.1"/>
    <property type="molecule type" value="Genomic_DNA"/>
</dbReference>
<feature type="domain" description="DUF4140" evidence="4">
    <location>
        <begin position="31"/>
        <end position="137"/>
    </location>
</feature>
<evidence type="ECO:0008006" key="7">
    <source>
        <dbReference type="Google" id="ProtNLM"/>
    </source>
</evidence>
<reference evidence="5 6" key="1">
    <citation type="submission" date="2015-09" db="EMBL/GenBank/DDBJ databases">
        <authorList>
            <consortium name="Swine Surveillance"/>
        </authorList>
    </citation>
    <scope>NUCLEOTIDE SEQUENCE [LARGE SCALE GENOMIC DNA]</scope>
    <source>
        <strain evidence="5 6">CECT 7688</strain>
    </source>
</reference>
<dbReference type="InterPro" id="IPR025554">
    <property type="entry name" value="DUF4140"/>
</dbReference>
<evidence type="ECO:0000259" key="3">
    <source>
        <dbReference type="Pfam" id="PF13598"/>
    </source>
</evidence>
<dbReference type="AlphaFoldDB" id="A0A0P1EQJ0"/>
<dbReference type="PANTHER" id="PTHR31005:SF8">
    <property type="entry name" value="DUF4139 DOMAIN-CONTAINING PROTEIN"/>
    <property type="match status" value="1"/>
</dbReference>
<protein>
    <recommendedName>
        <fullName evidence="7">DUF4139 domain-containing protein</fullName>
    </recommendedName>
</protein>
<dbReference type="Pfam" id="PF13600">
    <property type="entry name" value="DUF4140"/>
    <property type="match status" value="1"/>
</dbReference>
<dbReference type="Proteomes" id="UP000054823">
    <property type="component" value="Unassembled WGS sequence"/>
</dbReference>
<organism evidence="5 6">
    <name type="scientific">Shimia marina</name>
    <dbReference type="NCBI Taxonomy" id="321267"/>
    <lineage>
        <taxon>Bacteria</taxon>
        <taxon>Pseudomonadati</taxon>
        <taxon>Pseudomonadota</taxon>
        <taxon>Alphaproteobacteria</taxon>
        <taxon>Rhodobacterales</taxon>
        <taxon>Roseobacteraceae</taxon>
    </lineage>
</organism>
<proteinExistence type="predicted"/>
<evidence type="ECO:0000256" key="2">
    <source>
        <dbReference type="SAM" id="SignalP"/>
    </source>
</evidence>
<feature type="chain" id="PRO_5006061861" description="DUF4139 domain-containing protein" evidence="2">
    <location>
        <begin position="20"/>
        <end position="541"/>
    </location>
</feature>
<feature type="coiled-coil region" evidence="1">
    <location>
        <begin position="171"/>
        <end position="198"/>
    </location>
</feature>
<evidence type="ECO:0000313" key="6">
    <source>
        <dbReference type="Proteomes" id="UP000054823"/>
    </source>
</evidence>
<dbReference type="InterPro" id="IPR037291">
    <property type="entry name" value="DUF4139"/>
</dbReference>